<accession>A0A3E2BML2</accession>
<evidence type="ECO:0000313" key="2">
    <source>
        <dbReference type="Proteomes" id="UP000257323"/>
    </source>
</evidence>
<comment type="caution">
    <text evidence="1">The sequence shown here is derived from an EMBL/GenBank/DDBJ whole genome shotgun (WGS) entry which is preliminary data.</text>
</comment>
<protein>
    <submittedName>
        <fullName evidence="1">Uncharacterized protein</fullName>
    </submittedName>
</protein>
<evidence type="ECO:0000313" key="1">
    <source>
        <dbReference type="EMBL" id="RFT15872.1"/>
    </source>
</evidence>
<sequence>MGIFFGVCHHSATPARDIQNRLKNLPAEKIEKAAAQTSSIRTVKWRR</sequence>
<dbReference type="Proteomes" id="UP000257323">
    <property type="component" value="Unassembled WGS sequence"/>
</dbReference>
<name>A0A3E2BML2_9BACT</name>
<organism evidence="1 2">
    <name type="scientific">Candidatus Saccharicenans subterraneus</name>
    <dbReference type="NCBI Taxonomy" id="2508984"/>
    <lineage>
        <taxon>Bacteria</taxon>
        <taxon>Candidatus Aminicenantota</taxon>
        <taxon>Candidatus Aminicenantia</taxon>
        <taxon>Candidatus Aminicenantales</taxon>
        <taxon>Candidatus Saccharicenantaceae</taxon>
        <taxon>Candidatus Saccharicenans</taxon>
    </lineage>
</organism>
<reference evidence="1 2" key="1">
    <citation type="submission" date="2018-08" db="EMBL/GenBank/DDBJ databases">
        <title>Genome analysis of the thermophilic bacterium of the candidate phylum Aminicenantes from deep subsurface aquifer revealed its physiology and ecological role.</title>
        <authorList>
            <person name="Kadnikov V.V."/>
            <person name="Mardanov A.V."/>
            <person name="Beletsky A.V."/>
            <person name="Karnachuk O.V."/>
            <person name="Ravin N.V."/>
        </authorList>
    </citation>
    <scope>NUCLEOTIDE SEQUENCE [LARGE SCALE GENOMIC DNA]</scope>
    <source>
        <strain evidence="1">BY38</strain>
    </source>
</reference>
<dbReference type="EMBL" id="QUAH01000006">
    <property type="protein sequence ID" value="RFT15872.1"/>
    <property type="molecule type" value="Genomic_DNA"/>
</dbReference>
<gene>
    <name evidence="1" type="ORF">OP8BY_2270</name>
</gene>
<proteinExistence type="predicted"/>
<dbReference type="AlphaFoldDB" id="A0A3E2BML2"/>